<evidence type="ECO:0008006" key="4">
    <source>
        <dbReference type="Google" id="ProtNLM"/>
    </source>
</evidence>
<proteinExistence type="predicted"/>
<dbReference type="EMBL" id="SLWB01000002">
    <property type="protein sequence ID" value="TCN72133.1"/>
    <property type="molecule type" value="Genomic_DNA"/>
</dbReference>
<name>A0A4R2ESW5_9BACT</name>
<sequence length="395" mass="46677">MHYIKKYIYYLLFLIIMISNISFFTLILNPTYFGWMINSIFLISIGILGKHVLKNITPYELTYLLLLLTGTILHYSILNIEKPYREFIIWTIIIILIPLFRLFNIPKFFVYLYFSFFIIHMLLSIYEMNNQILLFNYNYTESFSMYEDITKFRSFSLMEHPLRSANIVVIALSFVLVNRYINNYYKVFFLVLGTISLLCFNSRAAIITWGFILILYYLLFTKISILIITLSSIAFVFFSGIIDFSTLDLSFLGRLAEEDNLSNSSSITRLLSYYYFWHSDWDLQNVIVGGRIIYIPGTNISLENGILLTISWWGWIVGILKVLLELIISYNLINIYNVREKFILLFGCWGCAFANNNNFNTFVFAFFIISVIIHKKLYPKNKNLKPPIQYNFYNF</sequence>
<dbReference type="Proteomes" id="UP000294830">
    <property type="component" value="Unassembled WGS sequence"/>
</dbReference>
<feature type="transmembrane region" description="Helical" evidence="1">
    <location>
        <begin position="32"/>
        <end position="49"/>
    </location>
</feature>
<keyword evidence="1" id="KW-0812">Transmembrane</keyword>
<organism evidence="2 3">
    <name type="scientific">Acetobacteroides hydrogenigenes</name>
    <dbReference type="NCBI Taxonomy" id="979970"/>
    <lineage>
        <taxon>Bacteria</taxon>
        <taxon>Pseudomonadati</taxon>
        <taxon>Bacteroidota</taxon>
        <taxon>Bacteroidia</taxon>
        <taxon>Bacteroidales</taxon>
        <taxon>Rikenellaceae</taxon>
        <taxon>Acetobacteroides</taxon>
    </lineage>
</organism>
<feature type="transmembrane region" description="Helical" evidence="1">
    <location>
        <begin position="223"/>
        <end position="244"/>
    </location>
</feature>
<reference evidence="2 3" key="1">
    <citation type="submission" date="2019-03" db="EMBL/GenBank/DDBJ databases">
        <title>Genomic Encyclopedia of Archaeal and Bacterial Type Strains, Phase II (KMG-II): from individual species to whole genera.</title>
        <authorList>
            <person name="Goeker M."/>
        </authorList>
    </citation>
    <scope>NUCLEOTIDE SEQUENCE [LARGE SCALE GENOMIC DNA]</scope>
    <source>
        <strain evidence="2 3">RL-C</strain>
    </source>
</reference>
<evidence type="ECO:0000256" key="1">
    <source>
        <dbReference type="SAM" id="Phobius"/>
    </source>
</evidence>
<evidence type="ECO:0000313" key="3">
    <source>
        <dbReference type="Proteomes" id="UP000294830"/>
    </source>
</evidence>
<gene>
    <name evidence="2" type="ORF">CLV25_10296</name>
</gene>
<comment type="caution">
    <text evidence="2">The sequence shown here is derived from an EMBL/GenBank/DDBJ whole genome shotgun (WGS) entry which is preliminary data.</text>
</comment>
<feature type="transmembrane region" description="Helical" evidence="1">
    <location>
        <begin position="61"/>
        <end position="78"/>
    </location>
</feature>
<keyword evidence="1" id="KW-1133">Transmembrane helix</keyword>
<feature type="transmembrane region" description="Helical" evidence="1">
    <location>
        <begin position="188"/>
        <end position="217"/>
    </location>
</feature>
<feature type="transmembrane region" description="Helical" evidence="1">
    <location>
        <begin position="84"/>
        <end position="103"/>
    </location>
</feature>
<feature type="transmembrane region" description="Helical" evidence="1">
    <location>
        <begin position="312"/>
        <end position="336"/>
    </location>
</feature>
<accession>A0A4R2ESW5</accession>
<keyword evidence="1" id="KW-0472">Membrane</keyword>
<feature type="transmembrane region" description="Helical" evidence="1">
    <location>
        <begin position="7"/>
        <end position="26"/>
    </location>
</feature>
<evidence type="ECO:0000313" key="2">
    <source>
        <dbReference type="EMBL" id="TCN72133.1"/>
    </source>
</evidence>
<feature type="transmembrane region" description="Helical" evidence="1">
    <location>
        <begin position="108"/>
        <end position="126"/>
    </location>
</feature>
<keyword evidence="3" id="KW-1185">Reference proteome</keyword>
<feature type="transmembrane region" description="Helical" evidence="1">
    <location>
        <begin position="342"/>
        <end position="373"/>
    </location>
</feature>
<protein>
    <recommendedName>
        <fullName evidence="4">O-antigen ligase-like membrane protein</fullName>
    </recommendedName>
</protein>
<dbReference type="AlphaFoldDB" id="A0A4R2ESW5"/>